<protein>
    <recommendedName>
        <fullName evidence="1">Protein kinase domain-containing protein</fullName>
    </recommendedName>
</protein>
<dbReference type="InterPro" id="IPR050167">
    <property type="entry name" value="Ser_Thr_protein_kinase"/>
</dbReference>
<dbReference type="InterPro" id="IPR036537">
    <property type="entry name" value="Adaptor_Cbl_N_dom_sf"/>
</dbReference>
<sequence>MSEDASGSGAIIGIVPFNKFLPLIVEIGNLFNDVVEITQAAEHNKRTCEVLLQRVYAADLAVIDLKVKRNKQEFFNNKNYLCLQNLVNIITQIKKFILDISQMKTLIKYIQAKSIQKTFNDLCKEFDSCVNVLALQITIKTSEDIGHLKSDQDELNKYLEEMKAGINSLGDDNKEIKECLSNFSKEFTDFSTKILKVNAMNSTMEKLNEGSEKNQSKIDNIFHVHPLNISDYEKDEDEQARKNGRVTKWVNIKNKGEEFAFKSISEKEDQRIVQNQVTILKELHDQQNIIRFYGFTYDGNKWYLVTEWAEYGNLREFYINRKDRFDLKLKLRIALDIARGLNFFFYF</sequence>
<evidence type="ECO:0000313" key="2">
    <source>
        <dbReference type="EMBL" id="RIA93448.1"/>
    </source>
</evidence>
<dbReference type="PROSITE" id="PS50011">
    <property type="entry name" value="PROTEIN_KINASE_DOM"/>
    <property type="match status" value="1"/>
</dbReference>
<reference evidence="2 3" key="1">
    <citation type="submission" date="2018-06" db="EMBL/GenBank/DDBJ databases">
        <title>Comparative genomics reveals the genomic features of Rhizophagus irregularis, R. cerebriforme, R. diaphanum and Gigaspora rosea, and their symbiotic lifestyle signature.</title>
        <authorList>
            <person name="Morin E."/>
            <person name="San Clemente H."/>
            <person name="Chen E.C.H."/>
            <person name="De La Providencia I."/>
            <person name="Hainaut M."/>
            <person name="Kuo A."/>
            <person name="Kohler A."/>
            <person name="Murat C."/>
            <person name="Tang N."/>
            <person name="Roy S."/>
            <person name="Loubradou J."/>
            <person name="Henrissat B."/>
            <person name="Grigoriev I.V."/>
            <person name="Corradi N."/>
            <person name="Roux C."/>
            <person name="Martin F.M."/>
        </authorList>
    </citation>
    <scope>NUCLEOTIDE SEQUENCE [LARGE SCALE GENOMIC DNA]</scope>
    <source>
        <strain evidence="2 3">DAOM 227022</strain>
    </source>
</reference>
<dbReference type="EMBL" id="QKYT01000104">
    <property type="protein sequence ID" value="RIA93448.1"/>
    <property type="molecule type" value="Genomic_DNA"/>
</dbReference>
<dbReference type="Gene3D" id="1.20.930.20">
    <property type="entry name" value="Adaptor protein Cbl, N-terminal domain"/>
    <property type="match status" value="1"/>
</dbReference>
<evidence type="ECO:0000313" key="3">
    <source>
        <dbReference type="Proteomes" id="UP000265703"/>
    </source>
</evidence>
<dbReference type="GO" id="GO:0005737">
    <property type="term" value="C:cytoplasm"/>
    <property type="evidence" value="ECO:0007669"/>
    <property type="project" value="TreeGrafter"/>
</dbReference>
<gene>
    <name evidence="2" type="ORF">C1645_16305</name>
</gene>
<proteinExistence type="predicted"/>
<dbReference type="InterPro" id="IPR000719">
    <property type="entry name" value="Prot_kinase_dom"/>
</dbReference>
<dbReference type="GO" id="GO:0007166">
    <property type="term" value="P:cell surface receptor signaling pathway"/>
    <property type="evidence" value="ECO:0007669"/>
    <property type="project" value="InterPro"/>
</dbReference>
<dbReference type="InterPro" id="IPR011009">
    <property type="entry name" value="Kinase-like_dom_sf"/>
</dbReference>
<dbReference type="Pfam" id="PF07714">
    <property type="entry name" value="PK_Tyr_Ser-Thr"/>
    <property type="match status" value="1"/>
</dbReference>
<dbReference type="Gene3D" id="1.10.510.10">
    <property type="entry name" value="Transferase(Phosphotransferase) domain 1"/>
    <property type="match status" value="1"/>
</dbReference>
<dbReference type="OrthoDB" id="2339262at2759"/>
<dbReference type="SUPFAM" id="SSF56112">
    <property type="entry name" value="Protein kinase-like (PK-like)"/>
    <property type="match status" value="1"/>
</dbReference>
<dbReference type="PANTHER" id="PTHR23257:SF963">
    <property type="entry name" value="AT08303P"/>
    <property type="match status" value="1"/>
</dbReference>
<keyword evidence="3" id="KW-1185">Reference proteome</keyword>
<dbReference type="CDD" id="cd21037">
    <property type="entry name" value="MLKL_NTD"/>
    <property type="match status" value="1"/>
</dbReference>
<dbReference type="Proteomes" id="UP000265703">
    <property type="component" value="Unassembled WGS sequence"/>
</dbReference>
<organism evidence="2 3">
    <name type="scientific">Glomus cerebriforme</name>
    <dbReference type="NCBI Taxonomy" id="658196"/>
    <lineage>
        <taxon>Eukaryota</taxon>
        <taxon>Fungi</taxon>
        <taxon>Fungi incertae sedis</taxon>
        <taxon>Mucoromycota</taxon>
        <taxon>Glomeromycotina</taxon>
        <taxon>Glomeromycetes</taxon>
        <taxon>Glomerales</taxon>
        <taxon>Glomeraceae</taxon>
        <taxon>Glomus</taxon>
    </lineage>
</organism>
<comment type="caution">
    <text evidence="2">The sequence shown here is derived from an EMBL/GenBank/DDBJ whole genome shotgun (WGS) entry which is preliminary data.</text>
</comment>
<name>A0A397T593_9GLOM</name>
<accession>A0A397T593</accession>
<dbReference type="InterPro" id="IPR001245">
    <property type="entry name" value="Ser-Thr/Tyr_kinase_cat_dom"/>
</dbReference>
<dbReference type="InterPro" id="IPR059179">
    <property type="entry name" value="MLKL-like_MCAfunc"/>
</dbReference>
<dbReference type="GO" id="GO:0004672">
    <property type="term" value="F:protein kinase activity"/>
    <property type="evidence" value="ECO:0007669"/>
    <property type="project" value="InterPro"/>
</dbReference>
<feature type="domain" description="Protein kinase" evidence="1">
    <location>
        <begin position="232"/>
        <end position="347"/>
    </location>
</feature>
<dbReference type="PANTHER" id="PTHR23257">
    <property type="entry name" value="SERINE-THREONINE PROTEIN KINASE"/>
    <property type="match status" value="1"/>
</dbReference>
<dbReference type="AlphaFoldDB" id="A0A397T593"/>
<evidence type="ECO:0000259" key="1">
    <source>
        <dbReference type="PROSITE" id="PS50011"/>
    </source>
</evidence>
<dbReference type="GO" id="GO:0005524">
    <property type="term" value="F:ATP binding"/>
    <property type="evidence" value="ECO:0007669"/>
    <property type="project" value="InterPro"/>
</dbReference>